<evidence type="ECO:0000313" key="2">
    <source>
        <dbReference type="Proteomes" id="UP001165679"/>
    </source>
</evidence>
<sequence>MDTEGTEVHGEHREDSRILDHGTALSSRVIRLAIEVHRHLGPGLLEGVYEECLHFELTRSGLAADRQVSFPLIYKDIRFESGYRADIVVEGRLIVEIKSVEQLLPVHEARILTYLRLSGYRVGLLMNFNTAALKNGLRRFVR</sequence>
<dbReference type="Pfam" id="PF13366">
    <property type="entry name" value="PDDEXK_3"/>
    <property type="match status" value="1"/>
</dbReference>
<name>A0AA42CEZ9_9PROT</name>
<evidence type="ECO:0000313" key="1">
    <source>
        <dbReference type="EMBL" id="MCW3475924.1"/>
    </source>
</evidence>
<dbReference type="InterPro" id="IPR026350">
    <property type="entry name" value="GxxExxY"/>
</dbReference>
<reference evidence="1" key="1">
    <citation type="submission" date="2022-09" db="EMBL/GenBank/DDBJ databases">
        <title>Rhodovastum sp. nov. RN2-1 isolated from soil in Seongnam, South Korea.</title>
        <authorList>
            <person name="Le N.T."/>
        </authorList>
    </citation>
    <scope>NUCLEOTIDE SEQUENCE</scope>
    <source>
        <strain evidence="1">RN2-1</strain>
    </source>
</reference>
<gene>
    <name evidence="1" type="ORF">OL599_15200</name>
</gene>
<accession>A0AA42CEZ9</accession>
<comment type="caution">
    <text evidence="1">The sequence shown here is derived from an EMBL/GenBank/DDBJ whole genome shotgun (WGS) entry which is preliminary data.</text>
</comment>
<protein>
    <submittedName>
        <fullName evidence="1">GxxExxY protein</fullName>
    </submittedName>
</protein>
<dbReference type="Proteomes" id="UP001165679">
    <property type="component" value="Unassembled WGS sequence"/>
</dbReference>
<dbReference type="NCBIfam" id="TIGR04256">
    <property type="entry name" value="GxxExxY"/>
    <property type="match status" value="1"/>
</dbReference>
<proteinExistence type="predicted"/>
<dbReference type="AlphaFoldDB" id="A0AA42CEZ9"/>
<reference evidence="1" key="2">
    <citation type="submission" date="2022-10" db="EMBL/GenBank/DDBJ databases">
        <authorList>
            <person name="Trinh H.N."/>
        </authorList>
    </citation>
    <scope>NUCLEOTIDE SEQUENCE</scope>
    <source>
        <strain evidence="1">RN2-1</strain>
    </source>
</reference>
<keyword evidence="2" id="KW-1185">Reference proteome</keyword>
<dbReference type="EMBL" id="JAPDNT010000013">
    <property type="protein sequence ID" value="MCW3475924.1"/>
    <property type="molecule type" value="Genomic_DNA"/>
</dbReference>
<dbReference type="RefSeq" id="WP_264714656.1">
    <property type="nucleotide sequence ID" value="NZ_JAPDNT010000013.1"/>
</dbReference>
<organism evidence="1 2">
    <name type="scientific">Limobrevibacterium gyesilva</name>
    <dbReference type="NCBI Taxonomy" id="2991712"/>
    <lineage>
        <taxon>Bacteria</taxon>
        <taxon>Pseudomonadati</taxon>
        <taxon>Pseudomonadota</taxon>
        <taxon>Alphaproteobacteria</taxon>
        <taxon>Acetobacterales</taxon>
        <taxon>Acetobacteraceae</taxon>
        <taxon>Limobrevibacterium</taxon>
    </lineage>
</organism>